<protein>
    <submittedName>
        <fullName evidence="1">Uncharacterized protein</fullName>
    </submittedName>
</protein>
<evidence type="ECO:0000313" key="1">
    <source>
        <dbReference type="EMBL" id="KRZ68403.1"/>
    </source>
</evidence>
<name>A0A0V1M9S2_9BILA</name>
<accession>A0A0V1M9S2</accession>
<evidence type="ECO:0000313" key="2">
    <source>
        <dbReference type="Proteomes" id="UP000054843"/>
    </source>
</evidence>
<dbReference type="AlphaFoldDB" id="A0A0V1M9S2"/>
<proteinExistence type="predicted"/>
<keyword evidence="2" id="KW-1185">Reference proteome</keyword>
<dbReference type="EMBL" id="JYDO01000166">
    <property type="protein sequence ID" value="KRZ68403.1"/>
    <property type="molecule type" value="Genomic_DNA"/>
</dbReference>
<sequence>MMRSCVQIFNVYTPNKQTKKHSRLCLFSLFANKGGQHIFWPDNCLPCTVVQGSLRRELSKTLVQLKLIDLLIKNAEH</sequence>
<organism evidence="1 2">
    <name type="scientific">Trichinella papuae</name>
    <dbReference type="NCBI Taxonomy" id="268474"/>
    <lineage>
        <taxon>Eukaryota</taxon>
        <taxon>Metazoa</taxon>
        <taxon>Ecdysozoa</taxon>
        <taxon>Nematoda</taxon>
        <taxon>Enoplea</taxon>
        <taxon>Dorylaimia</taxon>
        <taxon>Trichinellida</taxon>
        <taxon>Trichinellidae</taxon>
        <taxon>Trichinella</taxon>
    </lineage>
</organism>
<reference evidence="1 2" key="1">
    <citation type="submission" date="2015-01" db="EMBL/GenBank/DDBJ databases">
        <title>Evolution of Trichinella species and genotypes.</title>
        <authorList>
            <person name="Korhonen P.K."/>
            <person name="Edoardo P."/>
            <person name="Giuseppe L.R."/>
            <person name="Gasser R.B."/>
        </authorList>
    </citation>
    <scope>NUCLEOTIDE SEQUENCE [LARGE SCALE GENOMIC DNA]</scope>
    <source>
        <strain evidence="1">ISS1980</strain>
    </source>
</reference>
<gene>
    <name evidence="1" type="ORF">T10_5985</name>
</gene>
<dbReference type="Proteomes" id="UP000054843">
    <property type="component" value="Unassembled WGS sequence"/>
</dbReference>
<comment type="caution">
    <text evidence="1">The sequence shown here is derived from an EMBL/GenBank/DDBJ whole genome shotgun (WGS) entry which is preliminary data.</text>
</comment>